<organism evidence="2 3">
    <name type="scientific">Prorocentrum cordatum</name>
    <dbReference type="NCBI Taxonomy" id="2364126"/>
    <lineage>
        <taxon>Eukaryota</taxon>
        <taxon>Sar</taxon>
        <taxon>Alveolata</taxon>
        <taxon>Dinophyceae</taxon>
        <taxon>Prorocentrales</taxon>
        <taxon>Prorocentraceae</taxon>
        <taxon>Prorocentrum</taxon>
    </lineage>
</organism>
<comment type="caution">
    <text evidence="2">The sequence shown here is derived from an EMBL/GenBank/DDBJ whole genome shotgun (WGS) entry which is preliminary data.</text>
</comment>
<keyword evidence="3" id="KW-1185">Reference proteome</keyword>
<name>A0ABN9QYW9_9DINO</name>
<proteinExistence type="predicted"/>
<feature type="compositionally biased region" description="Basic and acidic residues" evidence="1">
    <location>
        <begin position="96"/>
        <end position="110"/>
    </location>
</feature>
<protein>
    <submittedName>
        <fullName evidence="2">Uncharacterized protein</fullName>
    </submittedName>
</protein>
<dbReference type="Proteomes" id="UP001189429">
    <property type="component" value="Unassembled WGS sequence"/>
</dbReference>
<evidence type="ECO:0000313" key="3">
    <source>
        <dbReference type="Proteomes" id="UP001189429"/>
    </source>
</evidence>
<dbReference type="EMBL" id="CAUYUJ010004930">
    <property type="protein sequence ID" value="CAK0811606.1"/>
    <property type="molecule type" value="Genomic_DNA"/>
</dbReference>
<gene>
    <name evidence="2" type="ORF">PCOR1329_LOCUS16149</name>
</gene>
<sequence>MPLPRLDAALDAQAALRTPPPSPVRSYYDALQQQAAGRGARDRFVDWTPDMSPPFALGAGADPEAALVGSPLGARAGLTFKAPPVVAWTGGAGEVGEPRGKSEDPIETDMRRLCDEYRMQQQKEG</sequence>
<evidence type="ECO:0000256" key="1">
    <source>
        <dbReference type="SAM" id="MobiDB-lite"/>
    </source>
</evidence>
<reference evidence="2" key="1">
    <citation type="submission" date="2023-10" db="EMBL/GenBank/DDBJ databases">
        <authorList>
            <person name="Chen Y."/>
            <person name="Shah S."/>
            <person name="Dougan E. K."/>
            <person name="Thang M."/>
            <person name="Chan C."/>
        </authorList>
    </citation>
    <scope>NUCLEOTIDE SEQUENCE [LARGE SCALE GENOMIC DNA]</scope>
</reference>
<accession>A0ABN9QYW9</accession>
<feature type="region of interest" description="Disordered" evidence="1">
    <location>
        <begin position="1"/>
        <end position="26"/>
    </location>
</feature>
<feature type="region of interest" description="Disordered" evidence="1">
    <location>
        <begin position="88"/>
        <end position="110"/>
    </location>
</feature>
<evidence type="ECO:0000313" key="2">
    <source>
        <dbReference type="EMBL" id="CAK0811606.1"/>
    </source>
</evidence>
<feature type="compositionally biased region" description="Low complexity" evidence="1">
    <location>
        <begin position="1"/>
        <end position="17"/>
    </location>
</feature>